<evidence type="ECO:0000313" key="2">
    <source>
        <dbReference type="EMBL" id="MDC2889729.1"/>
    </source>
</evidence>
<keyword evidence="1" id="KW-0472">Membrane</keyword>
<keyword evidence="1" id="KW-1133">Transmembrane helix</keyword>
<gene>
    <name evidence="2" type="ORF">PN838_14255</name>
</gene>
<feature type="transmembrane region" description="Helical" evidence="1">
    <location>
        <begin position="12"/>
        <end position="31"/>
    </location>
</feature>
<dbReference type="Gene3D" id="1.20.1730.10">
    <property type="entry name" value="Sodium/glucose cotransporter"/>
    <property type="match status" value="1"/>
</dbReference>
<evidence type="ECO:0000313" key="3">
    <source>
        <dbReference type="Proteomes" id="UP001528411"/>
    </source>
</evidence>
<accession>A0ABT5FF98</accession>
<proteinExistence type="predicted"/>
<organism evidence="2 3">
    <name type="scientific">Psychrosphaera algicola</name>
    <dbReference type="NCBI Taxonomy" id="3023714"/>
    <lineage>
        <taxon>Bacteria</taxon>
        <taxon>Pseudomonadati</taxon>
        <taxon>Pseudomonadota</taxon>
        <taxon>Gammaproteobacteria</taxon>
        <taxon>Alteromonadales</taxon>
        <taxon>Pseudoalteromonadaceae</taxon>
        <taxon>Psychrosphaera</taxon>
    </lineage>
</organism>
<sequence length="125" mass="14328">MLGICSKRITEAAAFWGLVIGFILGMLRLVLSFFAEQVESIALIGWFANENWLYICIFLFIVISLLMLVLSLVTPRKSLQELKGLTFTTMPKEQLEEVKAGVDKWDYIHTAGIIGITVFIYWRFF</sequence>
<dbReference type="EMBL" id="JAQOMS010000002">
    <property type="protein sequence ID" value="MDC2889729.1"/>
    <property type="molecule type" value="Genomic_DNA"/>
</dbReference>
<comment type="caution">
    <text evidence="2">The sequence shown here is derived from an EMBL/GenBank/DDBJ whole genome shotgun (WGS) entry which is preliminary data.</text>
</comment>
<feature type="transmembrane region" description="Helical" evidence="1">
    <location>
        <begin position="51"/>
        <end position="73"/>
    </location>
</feature>
<dbReference type="RefSeq" id="WP_272181106.1">
    <property type="nucleotide sequence ID" value="NZ_JAQOMS010000002.1"/>
</dbReference>
<dbReference type="InterPro" id="IPR038377">
    <property type="entry name" value="Na/Glc_symporter_sf"/>
</dbReference>
<keyword evidence="1" id="KW-0812">Transmembrane</keyword>
<evidence type="ECO:0000256" key="1">
    <source>
        <dbReference type="SAM" id="Phobius"/>
    </source>
</evidence>
<keyword evidence="3" id="KW-1185">Reference proteome</keyword>
<name>A0ABT5FF98_9GAMM</name>
<feature type="transmembrane region" description="Helical" evidence="1">
    <location>
        <begin position="107"/>
        <end position="124"/>
    </location>
</feature>
<dbReference type="PANTHER" id="PTHR11819">
    <property type="entry name" value="SOLUTE CARRIER FAMILY 5"/>
    <property type="match status" value="1"/>
</dbReference>
<reference evidence="2 3" key="1">
    <citation type="submission" date="2023-01" db="EMBL/GenBank/DDBJ databases">
        <title>Psychrosphaera sp. nov., isolated from marine algae.</title>
        <authorList>
            <person name="Bayburt H."/>
            <person name="Choi B.J."/>
            <person name="Kim J.M."/>
            <person name="Choi D.G."/>
            <person name="Jeon C.O."/>
        </authorList>
    </citation>
    <scope>NUCLEOTIDE SEQUENCE [LARGE SCALE GENOMIC DNA]</scope>
    <source>
        <strain evidence="2 3">G1-22</strain>
    </source>
</reference>
<dbReference type="PANTHER" id="PTHR11819:SF195">
    <property type="entry name" value="SODIUM_GLUCOSE COTRANSPORTER 4"/>
    <property type="match status" value="1"/>
</dbReference>
<dbReference type="Proteomes" id="UP001528411">
    <property type="component" value="Unassembled WGS sequence"/>
</dbReference>
<protein>
    <submittedName>
        <fullName evidence="2">Uncharacterized protein</fullName>
    </submittedName>
</protein>